<protein>
    <submittedName>
        <fullName evidence="1">Uncharacterized protein</fullName>
    </submittedName>
</protein>
<dbReference type="PROSITE" id="PS51257">
    <property type="entry name" value="PROKAR_LIPOPROTEIN"/>
    <property type="match status" value="1"/>
</dbReference>
<accession>A0ABQ6HEE1</accession>
<organism evidence="1 2">
    <name type="scientific">Thalassotalea loyana</name>
    <dbReference type="NCBI Taxonomy" id="280483"/>
    <lineage>
        <taxon>Bacteria</taxon>
        <taxon>Pseudomonadati</taxon>
        <taxon>Pseudomonadota</taxon>
        <taxon>Gammaproteobacteria</taxon>
        <taxon>Alteromonadales</taxon>
        <taxon>Colwelliaceae</taxon>
        <taxon>Thalassotalea</taxon>
    </lineage>
</organism>
<proteinExistence type="predicted"/>
<name>A0ABQ6HEE1_9GAMM</name>
<comment type="caution">
    <text evidence="1">The sequence shown here is derived from an EMBL/GenBank/DDBJ whole genome shotgun (WGS) entry which is preliminary data.</text>
</comment>
<evidence type="ECO:0000313" key="1">
    <source>
        <dbReference type="EMBL" id="GLX85927.1"/>
    </source>
</evidence>
<evidence type="ECO:0000313" key="2">
    <source>
        <dbReference type="Proteomes" id="UP001157134"/>
    </source>
</evidence>
<dbReference type="Proteomes" id="UP001157134">
    <property type="component" value="Unassembled WGS sequence"/>
</dbReference>
<keyword evidence="2" id="KW-1185">Reference proteome</keyword>
<sequence length="348" mass="38405">MRIFAISTIILAAGLTGCTTKNYDAHRFISEKHLKREVPNDVTKLKGTDFYNSYVAAIGSNAGDKEFSEFLNEGVLLTRYQCLSSLNDIVDDSRNASYSKDQFLLTTLLLTGFMGVNGASSESFEKFALGTAFVVSSSELFQNYYLLGPDAPKVLELVERALDTQEEYAKSQSIANFQEAARLLYDYASVCTSAKVDSLVAESISQANIVPPEAKPADLAFIKATNRILGINNITLDQLSALHFVTVKGTDQLDSNEKIKAYIDDSLKAKVKSNFEALQALFLSFPQKVIASLSENFDYFSQEKQNDADGNESFVNVFTGRVSEELTFKQVSSPSNVRFGTVKVDNNY</sequence>
<dbReference type="EMBL" id="BSSV01000004">
    <property type="protein sequence ID" value="GLX85927.1"/>
    <property type="molecule type" value="Genomic_DNA"/>
</dbReference>
<dbReference type="RefSeq" id="WP_284298484.1">
    <property type="nucleotide sequence ID" value="NZ_BSSV01000004.1"/>
</dbReference>
<reference evidence="1 2" key="1">
    <citation type="submission" date="2023-03" db="EMBL/GenBank/DDBJ databases">
        <title>Thalassotalea loyana LMG 22536T draft genome sequence.</title>
        <authorList>
            <person name="Sawabe T."/>
        </authorList>
    </citation>
    <scope>NUCLEOTIDE SEQUENCE [LARGE SCALE GENOMIC DNA]</scope>
    <source>
        <strain evidence="1 2">LMG 22536</strain>
    </source>
</reference>
<gene>
    <name evidence="1" type="ORF">tloyanaT_21790</name>
</gene>